<protein>
    <recommendedName>
        <fullName evidence="5">Translation initiation factor 3 N-terminal domain-containing protein</fullName>
    </recommendedName>
</protein>
<dbReference type="GO" id="GO:0032790">
    <property type="term" value="P:ribosome disassembly"/>
    <property type="evidence" value="ECO:0000318"/>
    <property type="project" value="GO_Central"/>
</dbReference>
<keyword evidence="3" id="KW-0648">Protein biosynthesis</keyword>
<dbReference type="InParanoid" id="D8S1F3"/>
<dbReference type="NCBIfam" id="TIGR00168">
    <property type="entry name" value="infC"/>
    <property type="match status" value="1"/>
</dbReference>
<dbReference type="SUPFAM" id="SSF55200">
    <property type="entry name" value="Translation initiation factor IF3, C-terminal domain"/>
    <property type="match status" value="1"/>
</dbReference>
<name>D8S1F3_SELML</name>
<evidence type="ECO:0000256" key="1">
    <source>
        <dbReference type="ARBA" id="ARBA00005439"/>
    </source>
</evidence>
<dbReference type="HOGENOM" id="CLU_1032084_0_0_1"/>
<sequence>MALWRRLVLRASSCTARRAAGAIERSDQDLQWRWSGDLLFSRSYARNTKKDDDDDIIGDPRARPNAPKGPRMNRAIADRFIRLVDSEGHKVVTREEALGLAEKQGLDLVEVDPSKEPVVCKLMDYKKEKYKEKVREKERKKTNLESRRLSDLKELQVTSKIEERDLEMKADMASKLIQRGHRLKFVVKLPNKPVKDDEGPVRSDPKALKLIDRLIELLKDVSKLEQGPQSERHRAWAILRPLPSTSKQQQQQQKGSTPKASTKGPEKPAS</sequence>
<evidence type="ECO:0000256" key="4">
    <source>
        <dbReference type="SAM" id="MobiDB-lite"/>
    </source>
</evidence>
<dbReference type="eggNOG" id="ENOG502QWD8">
    <property type="taxonomic scope" value="Eukaryota"/>
</dbReference>
<dbReference type="Pfam" id="PF05198">
    <property type="entry name" value="IF3_N"/>
    <property type="match status" value="1"/>
</dbReference>
<feature type="region of interest" description="Disordered" evidence="4">
    <location>
        <begin position="223"/>
        <end position="270"/>
    </location>
</feature>
<dbReference type="Gene3D" id="3.10.20.80">
    <property type="entry name" value="Translation initiation factor 3 (IF-3), N-terminal domain"/>
    <property type="match status" value="1"/>
</dbReference>
<dbReference type="InterPro" id="IPR036787">
    <property type="entry name" value="T_IF-3_N_sf"/>
</dbReference>
<dbReference type="Gene3D" id="3.30.110.10">
    <property type="entry name" value="Translation initiation factor 3 (IF-3), C-terminal domain"/>
    <property type="match status" value="1"/>
</dbReference>
<dbReference type="InterPro" id="IPR019814">
    <property type="entry name" value="Translation_initiation_fac_3_N"/>
</dbReference>
<dbReference type="InterPro" id="IPR036788">
    <property type="entry name" value="T_IF-3_C_sf"/>
</dbReference>
<dbReference type="Proteomes" id="UP000001514">
    <property type="component" value="Unassembled WGS sequence"/>
</dbReference>
<dbReference type="STRING" id="88036.D8S1F3"/>
<dbReference type="KEGG" id="smo:SELMODRAFT_417117"/>
<dbReference type="OrthoDB" id="21573at2759"/>
<evidence type="ECO:0000313" key="6">
    <source>
        <dbReference type="EMBL" id="EFJ21840.1"/>
    </source>
</evidence>
<comment type="similarity">
    <text evidence="1">Belongs to the IF-3 family.</text>
</comment>
<feature type="domain" description="Translation initiation factor 3 N-terminal" evidence="5">
    <location>
        <begin position="72"/>
        <end position="138"/>
    </location>
</feature>
<dbReference type="EMBL" id="GL377598">
    <property type="protein sequence ID" value="EFJ21840.1"/>
    <property type="molecule type" value="Genomic_DNA"/>
</dbReference>
<reference evidence="6 7" key="1">
    <citation type="journal article" date="2011" name="Science">
        <title>The Selaginella genome identifies genetic changes associated with the evolution of vascular plants.</title>
        <authorList>
            <person name="Banks J.A."/>
            <person name="Nishiyama T."/>
            <person name="Hasebe M."/>
            <person name="Bowman J.L."/>
            <person name="Gribskov M."/>
            <person name="dePamphilis C."/>
            <person name="Albert V.A."/>
            <person name="Aono N."/>
            <person name="Aoyama T."/>
            <person name="Ambrose B.A."/>
            <person name="Ashton N.W."/>
            <person name="Axtell M.J."/>
            <person name="Barker E."/>
            <person name="Barker M.S."/>
            <person name="Bennetzen J.L."/>
            <person name="Bonawitz N.D."/>
            <person name="Chapple C."/>
            <person name="Cheng C."/>
            <person name="Correa L.G."/>
            <person name="Dacre M."/>
            <person name="DeBarry J."/>
            <person name="Dreyer I."/>
            <person name="Elias M."/>
            <person name="Engstrom E.M."/>
            <person name="Estelle M."/>
            <person name="Feng L."/>
            <person name="Finet C."/>
            <person name="Floyd S.K."/>
            <person name="Frommer W.B."/>
            <person name="Fujita T."/>
            <person name="Gramzow L."/>
            <person name="Gutensohn M."/>
            <person name="Harholt J."/>
            <person name="Hattori M."/>
            <person name="Heyl A."/>
            <person name="Hirai T."/>
            <person name="Hiwatashi Y."/>
            <person name="Ishikawa M."/>
            <person name="Iwata M."/>
            <person name="Karol K.G."/>
            <person name="Koehler B."/>
            <person name="Kolukisaoglu U."/>
            <person name="Kubo M."/>
            <person name="Kurata T."/>
            <person name="Lalonde S."/>
            <person name="Li K."/>
            <person name="Li Y."/>
            <person name="Litt A."/>
            <person name="Lyons E."/>
            <person name="Manning G."/>
            <person name="Maruyama T."/>
            <person name="Michael T.P."/>
            <person name="Mikami K."/>
            <person name="Miyazaki S."/>
            <person name="Morinaga S."/>
            <person name="Murata T."/>
            <person name="Mueller-Roeber B."/>
            <person name="Nelson D.R."/>
            <person name="Obara M."/>
            <person name="Oguri Y."/>
            <person name="Olmstead R.G."/>
            <person name="Onodera N."/>
            <person name="Petersen B.L."/>
            <person name="Pils B."/>
            <person name="Prigge M."/>
            <person name="Rensing S.A."/>
            <person name="Riano-Pachon D.M."/>
            <person name="Roberts A.W."/>
            <person name="Sato Y."/>
            <person name="Scheller H.V."/>
            <person name="Schulz B."/>
            <person name="Schulz C."/>
            <person name="Shakirov E.V."/>
            <person name="Shibagaki N."/>
            <person name="Shinohara N."/>
            <person name="Shippen D.E."/>
            <person name="Soerensen I."/>
            <person name="Sotooka R."/>
            <person name="Sugimoto N."/>
            <person name="Sugita M."/>
            <person name="Sumikawa N."/>
            <person name="Tanurdzic M."/>
            <person name="Theissen G."/>
            <person name="Ulvskov P."/>
            <person name="Wakazuki S."/>
            <person name="Weng J.K."/>
            <person name="Willats W.W."/>
            <person name="Wipf D."/>
            <person name="Wolf P.G."/>
            <person name="Yang L."/>
            <person name="Zimmer A.D."/>
            <person name="Zhu Q."/>
            <person name="Mitros T."/>
            <person name="Hellsten U."/>
            <person name="Loque D."/>
            <person name="Otillar R."/>
            <person name="Salamov A."/>
            <person name="Schmutz J."/>
            <person name="Shapiro H."/>
            <person name="Lindquist E."/>
            <person name="Lucas S."/>
            <person name="Rokhsar D."/>
            <person name="Grigoriev I.V."/>
        </authorList>
    </citation>
    <scope>NUCLEOTIDE SEQUENCE [LARGE SCALE GENOMIC DNA]</scope>
</reference>
<organism evidence="7">
    <name type="scientific">Selaginella moellendorffii</name>
    <name type="common">Spikemoss</name>
    <dbReference type="NCBI Taxonomy" id="88036"/>
    <lineage>
        <taxon>Eukaryota</taxon>
        <taxon>Viridiplantae</taxon>
        <taxon>Streptophyta</taxon>
        <taxon>Embryophyta</taxon>
        <taxon>Tracheophyta</taxon>
        <taxon>Lycopodiopsida</taxon>
        <taxon>Selaginellales</taxon>
        <taxon>Selaginellaceae</taxon>
        <taxon>Selaginella</taxon>
    </lineage>
</organism>
<proteinExistence type="inferred from homology"/>
<evidence type="ECO:0000256" key="2">
    <source>
        <dbReference type="ARBA" id="ARBA00022540"/>
    </source>
</evidence>
<dbReference type="GO" id="GO:0043022">
    <property type="term" value="F:ribosome binding"/>
    <property type="evidence" value="ECO:0000318"/>
    <property type="project" value="GO_Central"/>
</dbReference>
<dbReference type="AlphaFoldDB" id="D8S1F3"/>
<evidence type="ECO:0000256" key="3">
    <source>
        <dbReference type="ARBA" id="ARBA00022917"/>
    </source>
</evidence>
<dbReference type="Gramene" id="EFJ21840">
    <property type="protein sequence ID" value="EFJ21840"/>
    <property type="gene ID" value="SELMODRAFT_417117"/>
</dbReference>
<dbReference type="PANTHER" id="PTHR10938:SF4">
    <property type="entry name" value="TRANSLATION INITIATION FACTOR IF3-1, MITOCHONDRIAL"/>
    <property type="match status" value="1"/>
</dbReference>
<dbReference type="PANTHER" id="PTHR10938">
    <property type="entry name" value="TRANSLATION INITIATION FACTOR IF-3"/>
    <property type="match status" value="1"/>
</dbReference>
<gene>
    <name evidence="6" type="ORF">SELMODRAFT_417117</name>
</gene>
<feature type="region of interest" description="Disordered" evidence="4">
    <location>
        <begin position="49"/>
        <end position="71"/>
    </location>
</feature>
<accession>D8S1F3</accession>
<evidence type="ECO:0000313" key="7">
    <source>
        <dbReference type="Proteomes" id="UP000001514"/>
    </source>
</evidence>
<dbReference type="OMA" id="HRAWAIL"/>
<keyword evidence="2" id="KW-0396">Initiation factor</keyword>
<evidence type="ECO:0000259" key="5">
    <source>
        <dbReference type="Pfam" id="PF05198"/>
    </source>
</evidence>
<keyword evidence="7" id="KW-1185">Reference proteome</keyword>
<dbReference type="SUPFAM" id="SSF54364">
    <property type="entry name" value="Translation initiation factor IF3, N-terminal domain"/>
    <property type="match status" value="1"/>
</dbReference>
<dbReference type="GO" id="GO:0003743">
    <property type="term" value="F:translation initiation factor activity"/>
    <property type="evidence" value="ECO:0000318"/>
    <property type="project" value="GO_Central"/>
</dbReference>
<dbReference type="InterPro" id="IPR001288">
    <property type="entry name" value="Translation_initiation_fac_3"/>
</dbReference>